<reference evidence="2" key="1">
    <citation type="submission" date="2021-01" db="EMBL/GenBank/DDBJ databases">
        <title>Adiantum capillus-veneris genome.</title>
        <authorList>
            <person name="Fang Y."/>
            <person name="Liao Q."/>
        </authorList>
    </citation>
    <scope>NUCLEOTIDE SEQUENCE</scope>
    <source>
        <strain evidence="2">H3</strain>
        <tissue evidence="2">Leaf</tissue>
    </source>
</reference>
<dbReference type="AlphaFoldDB" id="A0A9D4Z5R2"/>
<dbReference type="Gene3D" id="1.10.150.720">
    <property type="entry name" value="Haloacid dehalogenase-like hydrolase"/>
    <property type="match status" value="1"/>
</dbReference>
<dbReference type="InterPro" id="IPR036412">
    <property type="entry name" value="HAD-like_sf"/>
</dbReference>
<comment type="caution">
    <text evidence="2">The sequence shown here is derived from an EMBL/GenBank/DDBJ whole genome shotgun (WGS) entry which is preliminary data.</text>
</comment>
<proteinExistence type="predicted"/>
<dbReference type="InterPro" id="IPR011949">
    <property type="entry name" value="HAD-SF_hydro_IA_REG-2-like"/>
</dbReference>
<dbReference type="NCBIfam" id="TIGR02252">
    <property type="entry name" value="DREG-2"/>
    <property type="match status" value="1"/>
</dbReference>
<dbReference type="Gene3D" id="3.40.50.1000">
    <property type="entry name" value="HAD superfamily/HAD-like"/>
    <property type="match status" value="1"/>
</dbReference>
<dbReference type="CDD" id="cd16415">
    <property type="entry name" value="HAD_dREG-2_like"/>
    <property type="match status" value="1"/>
</dbReference>
<dbReference type="SFLD" id="SFLDS00003">
    <property type="entry name" value="Haloacid_Dehalogenase"/>
    <property type="match status" value="1"/>
</dbReference>
<sequence length="313" mass="34791">MWVLLEVLLGCLDMLCTATSFCRRRTHRRISGLATCAAPGAHSMGAILSGRRSSTLGLRNGTSTIHSNASHPSSPIQLGLFNEYEVYRRSLYGGLAYKALLVDAAGTLIVPSEPAAKVYHDVGIKYGVQWSESEILKRYRWAYAQPWSRSRLRYENDARPFWQFIVEKATGCSDPAYLEELYHYYTTAEAWRIADPDAGRIFEALRLSGVKVAVVSNFDTRLRPLMSALHCYDWFDAMAISAEVGAEKPNPAIFSAACELLGVQEQDAVHVGDDRRNDIWGARDAGCDAWLWGEDVTSFEQVAKKIGVEVAVS</sequence>
<dbReference type="SFLD" id="SFLDG01129">
    <property type="entry name" value="C1.5:_HAD__Beta-PGM__Phosphata"/>
    <property type="match status" value="1"/>
</dbReference>
<dbReference type="OrthoDB" id="1694274at2759"/>
<protein>
    <recommendedName>
        <fullName evidence="4">Haloacid dehalogenase-like hydrolase domain-containing protein 3</fullName>
    </recommendedName>
</protein>
<dbReference type="PANTHER" id="PTHR46649">
    <property type="match status" value="1"/>
</dbReference>
<feature type="signal peptide" evidence="1">
    <location>
        <begin position="1"/>
        <end position="18"/>
    </location>
</feature>
<dbReference type="EMBL" id="JABFUD020000023">
    <property type="protein sequence ID" value="KAI5061522.1"/>
    <property type="molecule type" value="Genomic_DNA"/>
</dbReference>
<dbReference type="SUPFAM" id="SSF56784">
    <property type="entry name" value="HAD-like"/>
    <property type="match status" value="1"/>
</dbReference>
<dbReference type="Proteomes" id="UP000886520">
    <property type="component" value="Chromosome 23"/>
</dbReference>
<name>A0A9D4Z5R2_ADICA</name>
<keyword evidence="1" id="KW-0732">Signal</keyword>
<evidence type="ECO:0000256" key="1">
    <source>
        <dbReference type="SAM" id="SignalP"/>
    </source>
</evidence>
<keyword evidence="3" id="KW-1185">Reference proteome</keyword>
<dbReference type="InterPro" id="IPR044924">
    <property type="entry name" value="HAD-SF_hydro_IA_REG-2-like_cap"/>
</dbReference>
<dbReference type="NCBIfam" id="TIGR01549">
    <property type="entry name" value="HAD-SF-IA-v1"/>
    <property type="match status" value="1"/>
</dbReference>
<accession>A0A9D4Z5R2</accession>
<organism evidence="2 3">
    <name type="scientific">Adiantum capillus-veneris</name>
    <name type="common">Maidenhair fern</name>
    <dbReference type="NCBI Taxonomy" id="13818"/>
    <lineage>
        <taxon>Eukaryota</taxon>
        <taxon>Viridiplantae</taxon>
        <taxon>Streptophyta</taxon>
        <taxon>Embryophyta</taxon>
        <taxon>Tracheophyta</taxon>
        <taxon>Polypodiopsida</taxon>
        <taxon>Polypodiidae</taxon>
        <taxon>Polypodiales</taxon>
        <taxon>Pteridineae</taxon>
        <taxon>Pteridaceae</taxon>
        <taxon>Vittarioideae</taxon>
        <taxon>Adiantum</taxon>
    </lineage>
</organism>
<dbReference type="InterPro" id="IPR006439">
    <property type="entry name" value="HAD-SF_hydro_IA"/>
</dbReference>
<dbReference type="PANTHER" id="PTHR46649:SF4">
    <property type="entry name" value="HALOACID DEHALOGENASE-LIKE HYDROLASE (HAD) SUPERFAMILY PROTEIN"/>
    <property type="match status" value="1"/>
</dbReference>
<gene>
    <name evidence="2" type="ORF">GOP47_0024027</name>
</gene>
<evidence type="ECO:0000313" key="3">
    <source>
        <dbReference type="Proteomes" id="UP000886520"/>
    </source>
</evidence>
<evidence type="ECO:0008006" key="4">
    <source>
        <dbReference type="Google" id="ProtNLM"/>
    </source>
</evidence>
<dbReference type="InterPro" id="IPR023214">
    <property type="entry name" value="HAD_sf"/>
</dbReference>
<feature type="chain" id="PRO_5039270719" description="Haloacid dehalogenase-like hydrolase domain-containing protein 3" evidence="1">
    <location>
        <begin position="19"/>
        <end position="313"/>
    </location>
</feature>
<evidence type="ECO:0000313" key="2">
    <source>
        <dbReference type="EMBL" id="KAI5061522.1"/>
    </source>
</evidence>
<dbReference type="Pfam" id="PF00702">
    <property type="entry name" value="Hydrolase"/>
    <property type="match status" value="1"/>
</dbReference>